<sequence>MEVCHHLTVSVYIFIIICFFFFAVIYCSVVDISHGWRKYASLPTVILFCFNAWNPASQMIYTEQVHNRQHNRKPKKGRCARYSYIKLRTYKYEKKKKTPSISTLHFSPLFFYFFGNTYFFFLIIELVFK</sequence>
<dbReference type="RefSeq" id="XP_002545284.1">
    <property type="nucleotide sequence ID" value="XM_002545238.1"/>
</dbReference>
<accession>C5M1X6</accession>
<dbReference type="EMBL" id="GG692395">
    <property type="protein sequence ID" value="EER35326.1"/>
    <property type="molecule type" value="Genomic_DNA"/>
</dbReference>
<reference evidence="2 3" key="1">
    <citation type="journal article" date="2009" name="Nature">
        <title>Evolution of pathogenicity and sexual reproduction in eight Candida genomes.</title>
        <authorList>
            <person name="Butler G."/>
            <person name="Rasmussen M.D."/>
            <person name="Lin M.F."/>
            <person name="Santos M.A."/>
            <person name="Sakthikumar S."/>
            <person name="Munro C.A."/>
            <person name="Rheinbay E."/>
            <person name="Grabherr M."/>
            <person name="Forche A."/>
            <person name="Reedy J.L."/>
            <person name="Agrafioti I."/>
            <person name="Arnaud M.B."/>
            <person name="Bates S."/>
            <person name="Brown A.J."/>
            <person name="Brunke S."/>
            <person name="Costanzo M.C."/>
            <person name="Fitzpatrick D.A."/>
            <person name="de Groot P.W."/>
            <person name="Harris D."/>
            <person name="Hoyer L.L."/>
            <person name="Hube B."/>
            <person name="Klis F.M."/>
            <person name="Kodira C."/>
            <person name="Lennard N."/>
            <person name="Logue M.E."/>
            <person name="Martin R."/>
            <person name="Neiman A.M."/>
            <person name="Nikolaou E."/>
            <person name="Quail M.A."/>
            <person name="Quinn J."/>
            <person name="Santos M.C."/>
            <person name="Schmitzberger F.F."/>
            <person name="Sherlock G."/>
            <person name="Shah P."/>
            <person name="Silverstein K.A."/>
            <person name="Skrzypek M.S."/>
            <person name="Soll D."/>
            <person name="Staggs R."/>
            <person name="Stansfield I."/>
            <person name="Stumpf M.P."/>
            <person name="Sudbery P.E."/>
            <person name="Srikantha T."/>
            <person name="Zeng Q."/>
            <person name="Berman J."/>
            <person name="Berriman M."/>
            <person name="Heitman J."/>
            <person name="Gow N.A."/>
            <person name="Lorenz M.C."/>
            <person name="Birren B.W."/>
            <person name="Kellis M."/>
            <person name="Cuomo C.A."/>
        </authorList>
    </citation>
    <scope>NUCLEOTIDE SEQUENCE [LARGE SCALE GENOMIC DNA]</scope>
    <source>
        <strain evidence="3">ATCC MYA-3404 / T1</strain>
    </source>
</reference>
<dbReference type="GeneID" id="8296691"/>
<proteinExistence type="predicted"/>
<name>C5M1X6_CANTT</name>
<feature type="transmembrane region" description="Helical" evidence="1">
    <location>
        <begin position="109"/>
        <end position="128"/>
    </location>
</feature>
<evidence type="ECO:0000313" key="3">
    <source>
        <dbReference type="Proteomes" id="UP000002037"/>
    </source>
</evidence>
<dbReference type="KEGG" id="ctp:CTRG_00065"/>
<dbReference type="HOGENOM" id="CLU_1948562_0_0_1"/>
<keyword evidence="1" id="KW-0812">Transmembrane</keyword>
<organism evidence="2 3">
    <name type="scientific">Candida tropicalis (strain ATCC MYA-3404 / T1)</name>
    <name type="common">Yeast</name>
    <dbReference type="NCBI Taxonomy" id="294747"/>
    <lineage>
        <taxon>Eukaryota</taxon>
        <taxon>Fungi</taxon>
        <taxon>Dikarya</taxon>
        <taxon>Ascomycota</taxon>
        <taxon>Saccharomycotina</taxon>
        <taxon>Pichiomycetes</taxon>
        <taxon>Debaryomycetaceae</taxon>
        <taxon>Candida/Lodderomyces clade</taxon>
        <taxon>Candida</taxon>
    </lineage>
</organism>
<keyword evidence="1" id="KW-1133">Transmembrane helix</keyword>
<protein>
    <submittedName>
        <fullName evidence="2">Uncharacterized protein</fullName>
    </submittedName>
</protein>
<feature type="transmembrane region" description="Helical" evidence="1">
    <location>
        <begin position="6"/>
        <end position="27"/>
    </location>
</feature>
<dbReference type="AlphaFoldDB" id="C5M1X6"/>
<dbReference type="Proteomes" id="UP000002037">
    <property type="component" value="Unassembled WGS sequence"/>
</dbReference>
<evidence type="ECO:0000313" key="2">
    <source>
        <dbReference type="EMBL" id="EER35326.1"/>
    </source>
</evidence>
<gene>
    <name evidence="2" type="ORF">CTRG_00065</name>
</gene>
<keyword evidence="3" id="KW-1185">Reference proteome</keyword>
<evidence type="ECO:0000256" key="1">
    <source>
        <dbReference type="SAM" id="Phobius"/>
    </source>
</evidence>
<keyword evidence="1" id="KW-0472">Membrane</keyword>
<dbReference type="VEuPathDB" id="FungiDB:CTRG_00065"/>